<protein>
    <submittedName>
        <fullName evidence="1">Uncharacterized protein</fullName>
    </submittedName>
</protein>
<proteinExistence type="predicted"/>
<organism evidence="1 2">
    <name type="scientific">Hasllibacter halocynthiae</name>
    <dbReference type="NCBI Taxonomy" id="595589"/>
    <lineage>
        <taxon>Bacteria</taxon>
        <taxon>Pseudomonadati</taxon>
        <taxon>Pseudomonadota</taxon>
        <taxon>Alphaproteobacteria</taxon>
        <taxon>Rhodobacterales</taxon>
        <taxon>Roseobacteraceae</taxon>
        <taxon>Hasllibacter</taxon>
    </lineage>
</organism>
<evidence type="ECO:0000313" key="1">
    <source>
        <dbReference type="EMBL" id="PRY95303.1"/>
    </source>
</evidence>
<gene>
    <name evidence="1" type="ORF">BCF33_0921</name>
</gene>
<reference evidence="1 2" key="1">
    <citation type="submission" date="2018-03" db="EMBL/GenBank/DDBJ databases">
        <title>Genomic Encyclopedia of Archaeal and Bacterial Type Strains, Phase II (KMG-II): from individual species to whole genera.</title>
        <authorList>
            <person name="Goeker M."/>
        </authorList>
    </citation>
    <scope>NUCLEOTIDE SEQUENCE [LARGE SCALE GENOMIC DNA]</scope>
    <source>
        <strain evidence="1 2">DSM 29318</strain>
    </source>
</reference>
<comment type="caution">
    <text evidence="1">The sequence shown here is derived from an EMBL/GenBank/DDBJ whole genome shotgun (WGS) entry which is preliminary data.</text>
</comment>
<dbReference type="Proteomes" id="UP000238801">
    <property type="component" value="Unassembled WGS sequence"/>
</dbReference>
<dbReference type="AlphaFoldDB" id="A0A2T0X8P3"/>
<evidence type="ECO:0000313" key="2">
    <source>
        <dbReference type="Proteomes" id="UP000238801"/>
    </source>
</evidence>
<accession>A0A2T0X8P3</accession>
<dbReference type="EMBL" id="PVTT01000001">
    <property type="protein sequence ID" value="PRY95303.1"/>
    <property type="molecule type" value="Genomic_DNA"/>
</dbReference>
<name>A0A2T0X8P3_9RHOB</name>
<sequence length="34" mass="3577">MPLVILIALPLFEPANHLTSLMAVLPVMASAGVF</sequence>
<keyword evidence="2" id="KW-1185">Reference proteome</keyword>